<feature type="domain" description="Nephrocystin 3-like N-terminal" evidence="3">
    <location>
        <begin position="316"/>
        <end position="482"/>
    </location>
</feature>
<dbReference type="GeneID" id="81460818"/>
<evidence type="ECO:0000256" key="1">
    <source>
        <dbReference type="ARBA" id="ARBA00022737"/>
    </source>
</evidence>
<dbReference type="EMBL" id="JAPZBT010000002">
    <property type="protein sequence ID" value="KAJ5371899.1"/>
    <property type="molecule type" value="Genomic_DNA"/>
</dbReference>
<evidence type="ECO:0000259" key="3">
    <source>
        <dbReference type="Pfam" id="PF24883"/>
    </source>
</evidence>
<dbReference type="PANTHER" id="PTHR46082">
    <property type="entry name" value="ATP/GTP-BINDING PROTEIN-RELATED"/>
    <property type="match status" value="1"/>
</dbReference>
<dbReference type="InterPro" id="IPR027417">
    <property type="entry name" value="P-loop_NTPase"/>
</dbReference>
<dbReference type="Pfam" id="PF24883">
    <property type="entry name" value="NPHP3_N"/>
    <property type="match status" value="1"/>
</dbReference>
<evidence type="ECO:0000313" key="4">
    <source>
        <dbReference type="EMBL" id="KAJ5371899.1"/>
    </source>
</evidence>
<keyword evidence="1" id="KW-0677">Repeat</keyword>
<dbReference type="RefSeq" id="XP_056577885.1">
    <property type="nucleotide sequence ID" value="XM_056721635.1"/>
</dbReference>
<evidence type="ECO:0000256" key="2">
    <source>
        <dbReference type="SAM" id="SignalP"/>
    </source>
</evidence>
<feature type="signal peptide" evidence="2">
    <location>
        <begin position="1"/>
        <end position="22"/>
    </location>
</feature>
<dbReference type="Proteomes" id="UP001147752">
    <property type="component" value="Unassembled WGS sequence"/>
</dbReference>
<keyword evidence="2" id="KW-0732">Signal</keyword>
<dbReference type="InterPro" id="IPR035994">
    <property type="entry name" value="Nucleoside_phosphorylase_sf"/>
</dbReference>
<evidence type="ECO:0000313" key="5">
    <source>
        <dbReference type="Proteomes" id="UP001147752"/>
    </source>
</evidence>
<dbReference type="OrthoDB" id="1577640at2759"/>
<comment type="caution">
    <text evidence="4">The sequence shown here is derived from an EMBL/GenBank/DDBJ whole genome shotgun (WGS) entry which is preliminary data.</text>
</comment>
<dbReference type="SUPFAM" id="SSF52540">
    <property type="entry name" value="P-loop containing nucleoside triphosphate hydrolases"/>
    <property type="match status" value="1"/>
</dbReference>
<sequence>MAFTHGNYTVAWIFALPLEVAAANLMLERVHPSLSQPQTDHNSYTLGSVSGHHVVIACLPSGVYGTTSAAIALAQMLSTFLSLRFGLMVGIGGGVPSRKTDIRLGDVVVSMPTSASTFGGIIQYDYGKRLPDGSFKQTGSLNKPPRYLLTAISQIQSDDLVNETPIEKTISDILEKHEKVRDQFSRPENDLLFKPSYDHCRSEDTDCSACDQRQLEVRQPRDFKKPIIHHGLIASGNKVIKDPKKRDALAEGRDILCFEMEAAGLMDQLSCLVIRGICDYCDSHKSKKWQGYAALTAAAYTKMLLGVLPAYNDASNSSKQAWVENDDNPLLWVSGTPGCGKSFIAQNIISYVQALYPQCATERNDTSVGYFFFKHTDPETRNFHRALRDIAFQIYQNDLSYRCYIHANCHSPDDIKSFQAAWRYLFVEYYLNTLETVGGNVIIVLDSVDEAFRDDCREFLALASNFVHHPIKSGIKVVLLGRPEIYDDLVNALGLPISTIHVNANKNIGDITNYVRKAIRKSRSISRVPKPQRVLIEKALIDKAEGMFIWADLMLTELNGRARASSMLESLHKAPKSLDAMLKHVLETFSSRLNEEEATDLNIILSWVACADTPLRLAELETILGLELKTEDDRLGL</sequence>
<gene>
    <name evidence="4" type="ORF">N7517_003905</name>
</gene>
<dbReference type="PANTHER" id="PTHR46082:SF11">
    <property type="entry name" value="AAA+ ATPASE DOMAIN-CONTAINING PROTEIN-RELATED"/>
    <property type="match status" value="1"/>
</dbReference>
<dbReference type="InterPro" id="IPR056884">
    <property type="entry name" value="NPHP3-like_N"/>
</dbReference>
<dbReference type="GO" id="GO:0003824">
    <property type="term" value="F:catalytic activity"/>
    <property type="evidence" value="ECO:0007669"/>
    <property type="project" value="InterPro"/>
</dbReference>
<dbReference type="GO" id="GO:0009116">
    <property type="term" value="P:nucleoside metabolic process"/>
    <property type="evidence" value="ECO:0007669"/>
    <property type="project" value="InterPro"/>
</dbReference>
<dbReference type="Gene3D" id="3.40.50.1580">
    <property type="entry name" value="Nucleoside phosphorylase domain"/>
    <property type="match status" value="1"/>
</dbReference>
<protein>
    <recommendedName>
        <fullName evidence="3">Nephrocystin 3-like N-terminal domain-containing protein</fullName>
    </recommendedName>
</protein>
<proteinExistence type="predicted"/>
<dbReference type="AlphaFoldDB" id="A0A9W9S756"/>
<name>A0A9W9S756_9EURO</name>
<keyword evidence="5" id="KW-1185">Reference proteome</keyword>
<reference evidence="4" key="1">
    <citation type="submission" date="2022-12" db="EMBL/GenBank/DDBJ databases">
        <authorList>
            <person name="Petersen C."/>
        </authorList>
    </citation>
    <scope>NUCLEOTIDE SEQUENCE</scope>
    <source>
        <strain evidence="4">IBT 3081</strain>
    </source>
</reference>
<feature type="chain" id="PRO_5040790001" description="Nephrocystin 3-like N-terminal domain-containing protein" evidence="2">
    <location>
        <begin position="23"/>
        <end position="637"/>
    </location>
</feature>
<reference evidence="4" key="2">
    <citation type="journal article" date="2023" name="IMA Fungus">
        <title>Comparative genomic study of the Penicillium genus elucidates a diverse pangenome and 15 lateral gene transfer events.</title>
        <authorList>
            <person name="Petersen C."/>
            <person name="Sorensen T."/>
            <person name="Nielsen M.R."/>
            <person name="Sondergaard T.E."/>
            <person name="Sorensen J.L."/>
            <person name="Fitzpatrick D.A."/>
            <person name="Frisvad J.C."/>
            <person name="Nielsen K.L."/>
        </authorList>
    </citation>
    <scope>NUCLEOTIDE SEQUENCE</scope>
    <source>
        <strain evidence="4">IBT 3081</strain>
    </source>
</reference>
<dbReference type="Gene3D" id="3.40.50.300">
    <property type="entry name" value="P-loop containing nucleotide triphosphate hydrolases"/>
    <property type="match status" value="1"/>
</dbReference>
<dbReference type="InterPro" id="IPR053137">
    <property type="entry name" value="NLR-like"/>
</dbReference>
<organism evidence="4 5">
    <name type="scientific">Penicillium concentricum</name>
    <dbReference type="NCBI Taxonomy" id="293559"/>
    <lineage>
        <taxon>Eukaryota</taxon>
        <taxon>Fungi</taxon>
        <taxon>Dikarya</taxon>
        <taxon>Ascomycota</taxon>
        <taxon>Pezizomycotina</taxon>
        <taxon>Eurotiomycetes</taxon>
        <taxon>Eurotiomycetidae</taxon>
        <taxon>Eurotiales</taxon>
        <taxon>Aspergillaceae</taxon>
        <taxon>Penicillium</taxon>
    </lineage>
</organism>
<dbReference type="SUPFAM" id="SSF53167">
    <property type="entry name" value="Purine and uridine phosphorylases"/>
    <property type="match status" value="1"/>
</dbReference>
<accession>A0A9W9S756</accession>